<comment type="caution">
    <text evidence="1">The sequence shown here is derived from an EMBL/GenBank/DDBJ whole genome shotgun (WGS) entry which is preliminary data.</text>
</comment>
<dbReference type="InterPro" id="IPR002052">
    <property type="entry name" value="DNA_methylase_N6_adenine_CS"/>
</dbReference>
<evidence type="ECO:0000313" key="2">
    <source>
        <dbReference type="Proteomes" id="UP000314294"/>
    </source>
</evidence>
<dbReference type="InterPro" id="IPR039846">
    <property type="entry name" value="ZCCHC4"/>
</dbReference>
<dbReference type="PANTHER" id="PTHR13493:SF3">
    <property type="entry name" value="RRNA N6-ADENOSINE-METHYLTRANSFERASE ZCCHC4"/>
    <property type="match status" value="1"/>
</dbReference>
<dbReference type="OrthoDB" id="431817at2759"/>
<organism evidence="1 2">
    <name type="scientific">Liparis tanakae</name>
    <name type="common">Tanaka's snailfish</name>
    <dbReference type="NCBI Taxonomy" id="230148"/>
    <lineage>
        <taxon>Eukaryota</taxon>
        <taxon>Metazoa</taxon>
        <taxon>Chordata</taxon>
        <taxon>Craniata</taxon>
        <taxon>Vertebrata</taxon>
        <taxon>Euteleostomi</taxon>
        <taxon>Actinopterygii</taxon>
        <taxon>Neopterygii</taxon>
        <taxon>Teleostei</taxon>
        <taxon>Neoteleostei</taxon>
        <taxon>Acanthomorphata</taxon>
        <taxon>Eupercaria</taxon>
        <taxon>Perciformes</taxon>
        <taxon>Cottioidei</taxon>
        <taxon>Cottales</taxon>
        <taxon>Liparidae</taxon>
        <taxon>Liparis</taxon>
    </lineage>
</organism>
<protein>
    <submittedName>
        <fullName evidence="1">Zinc finger CCHC domain-containing protein 4</fullName>
    </submittedName>
</protein>
<reference evidence="1 2" key="1">
    <citation type="submission" date="2019-03" db="EMBL/GenBank/DDBJ databases">
        <title>First draft genome of Liparis tanakae, snailfish: a comprehensive survey of snailfish specific genes.</title>
        <authorList>
            <person name="Kim W."/>
            <person name="Song I."/>
            <person name="Jeong J.-H."/>
            <person name="Kim D."/>
            <person name="Kim S."/>
            <person name="Ryu S."/>
            <person name="Song J.Y."/>
            <person name="Lee S.K."/>
        </authorList>
    </citation>
    <scope>NUCLEOTIDE SEQUENCE [LARGE SCALE GENOMIC DNA]</scope>
    <source>
        <tissue evidence="1">Muscle</tissue>
    </source>
</reference>
<gene>
    <name evidence="1" type="primary">zcchc4</name>
    <name evidence="1" type="ORF">EYF80_062970</name>
</gene>
<dbReference type="PANTHER" id="PTHR13493">
    <property type="entry name" value="ZINC FINGER CCHC DOMAIN-CONTAINING"/>
    <property type="match status" value="1"/>
</dbReference>
<dbReference type="GO" id="GO:0005737">
    <property type="term" value="C:cytoplasm"/>
    <property type="evidence" value="ECO:0007669"/>
    <property type="project" value="TreeGrafter"/>
</dbReference>
<dbReference type="GO" id="GO:0008988">
    <property type="term" value="F:rRNA (adenine-N6-)-methyltransferase activity"/>
    <property type="evidence" value="ECO:0007669"/>
    <property type="project" value="InterPro"/>
</dbReference>
<evidence type="ECO:0000313" key="1">
    <source>
        <dbReference type="EMBL" id="TNN26889.1"/>
    </source>
</evidence>
<proteinExistence type="predicted"/>
<name>A0A4Z2EDF5_9TELE</name>
<dbReference type="AlphaFoldDB" id="A0A4Z2EDF5"/>
<keyword evidence="2" id="KW-1185">Reference proteome</keyword>
<dbReference type="PROSITE" id="PS00092">
    <property type="entry name" value="N6_MTASE"/>
    <property type="match status" value="1"/>
</dbReference>
<accession>A0A4Z2EDF5</accession>
<dbReference type="EMBL" id="SRLO01009313">
    <property type="protein sequence ID" value="TNN26889.1"/>
    <property type="molecule type" value="Genomic_DNA"/>
</dbReference>
<dbReference type="Proteomes" id="UP000314294">
    <property type="component" value="Unassembled WGS sequence"/>
</dbReference>
<dbReference type="GO" id="GO:0003676">
    <property type="term" value="F:nucleic acid binding"/>
    <property type="evidence" value="ECO:0007669"/>
    <property type="project" value="InterPro"/>
</dbReference>
<sequence length="135" mass="14875">MAIFLCSFGERGKGGTPLASSGVKLSPSSSTPYAQFYKQDEFCHYNMFNHHFFDGEASGAVLQAFLAQGDGQKAVMVSDPPFDCSTTDMPMMWIFPYFFEPRILECLPSFTMLDYQVHRAIMSCTTIPVVGGANG</sequence>
<dbReference type="GO" id="GO:0005730">
    <property type="term" value="C:nucleolus"/>
    <property type="evidence" value="ECO:0007669"/>
    <property type="project" value="TreeGrafter"/>
</dbReference>